<accession>A0A8K0SLS8</accession>
<keyword evidence="4" id="KW-1185">Reference proteome</keyword>
<dbReference type="Gene3D" id="1.25.40.20">
    <property type="entry name" value="Ankyrin repeat-containing domain"/>
    <property type="match status" value="1"/>
</dbReference>
<dbReference type="InterPro" id="IPR029058">
    <property type="entry name" value="AB_hydrolase_fold"/>
</dbReference>
<protein>
    <recommendedName>
        <fullName evidence="2">Nephrocystin 3-like N-terminal domain-containing protein</fullName>
    </recommendedName>
</protein>
<dbReference type="InterPro" id="IPR027417">
    <property type="entry name" value="P-loop_NTPase"/>
</dbReference>
<dbReference type="SUPFAM" id="SSF52540">
    <property type="entry name" value="P-loop containing nucleoside triphosphate hydrolases"/>
    <property type="match status" value="1"/>
</dbReference>
<dbReference type="Pfam" id="PF24883">
    <property type="entry name" value="NPHP3_N"/>
    <property type="match status" value="1"/>
</dbReference>
<name>A0A8K0SLS8_9HYPO</name>
<evidence type="ECO:0000313" key="4">
    <source>
        <dbReference type="Proteomes" id="UP000813444"/>
    </source>
</evidence>
<dbReference type="PANTHER" id="PTHR10039:SF5">
    <property type="entry name" value="NACHT DOMAIN-CONTAINING PROTEIN"/>
    <property type="match status" value="1"/>
</dbReference>
<dbReference type="SUPFAM" id="SSF53474">
    <property type="entry name" value="alpha/beta-Hydrolases"/>
    <property type="match status" value="1"/>
</dbReference>
<feature type="domain" description="Nephrocystin 3-like N-terminal" evidence="2">
    <location>
        <begin position="428"/>
        <end position="602"/>
    </location>
</feature>
<dbReference type="AlphaFoldDB" id="A0A8K0SLS8"/>
<dbReference type="EMBL" id="JAGPNK010000009">
    <property type="protein sequence ID" value="KAH7313957.1"/>
    <property type="molecule type" value="Genomic_DNA"/>
</dbReference>
<dbReference type="InterPro" id="IPR056884">
    <property type="entry name" value="NPHP3-like_N"/>
</dbReference>
<comment type="caution">
    <text evidence="3">The sequence shown here is derived from an EMBL/GenBank/DDBJ whole genome shotgun (WGS) entry which is preliminary data.</text>
</comment>
<dbReference type="Proteomes" id="UP000813444">
    <property type="component" value="Unassembled WGS sequence"/>
</dbReference>
<gene>
    <name evidence="3" type="ORF">B0I35DRAFT_436164</name>
</gene>
<evidence type="ECO:0000259" key="2">
    <source>
        <dbReference type="Pfam" id="PF24883"/>
    </source>
</evidence>
<evidence type="ECO:0000313" key="3">
    <source>
        <dbReference type="EMBL" id="KAH7313957.1"/>
    </source>
</evidence>
<sequence length="1140" mass="129418">MPVAGTNRPKFVYRLRGIPASVNSLDGVRDLLEERFADLEPTDVDIQSLATSLNYWERLPSKVATLKFKKYPAALGTGGHSWDLPIGGNRVLVLDHDFLGLTPLNDVDEAEHVADCIAISGLGSHPFGSWQPHGPQKDFMWIRDEAPALTPGVRMLLYGHDSSLLRSHSFQLISDIARDLIEHLMLGGWSQRSAKPLLFLAHSLGDLILKDALVQIADERNQLNANIKYKIQGAIFFGVPNLGMEQAHLLAMVEGQPNETLIQDLSRNSNYLLRLNDSFSGTTLLSKITTFWAYELLQSHTVVPSKSGQGWDRDGPLAILVSPDSATCRMNRHNPSATFPINSNHSDMVKFWRDQAYTKMICAKLFNIAHGQTQDTTRVNHPEPQNLQPNMRHTIESNGLKLEGISKSLDAPNLHFRQEAIDDNFDTTFEWVFEHDGFVKWLSNEDRMFWINGKPGSGKSTLMKFVLRHKRTTELLHDWKSKSPYTAAGFFFHYRGSYMQKSFEGVLRSLLLQILNANPALCPQLEPFFGSTSDPRAKQWTQAELERALHGLLTQEKVPLKLCLFFDALDEFDGHPQKICRFLLDLIIIPGPSCIKVCFSSRPWDIFKRVFSDYPNFSLQDHTQTDIQNYCMSMIVQTGAPIRYLEVLVPAIVQRASGVFLWVSLVVKDLSHAILDPERDTGSLEELQAILNALPLELDSYYREIVRRVPMSRRWETYVLLELIIRQLDKKPPMSLDYTVRAIAASRCHTYQEALEALQPLGRQRDEQSTLQLDESSYATHSKLIYLWGGGLVDVKVKARPIGASFHYVEVMHQTVFEFVTSLEFKEVVLGQLAKITHENGHVFHMKYLFAESREAKDIGRYAREAESITGTSQARYISSIPDKVISSMFALVEKPRRISPKTYLGFAAWASLILFIRQLGENALKTWRLPVDECLVDMSIAGTVIFPVDVWIVTQALVEKGYDAGRDDALGGAFRTFKPMQPSTNTSNDCPFDINAINMWTGFCTHLLDHNYPTDRRVELDFGQEWHLPLHLWFPATVIEKLLDKGADPNAENWQGCTPLDAQLLAAGDYYQTIEYESLWWMKESYRAAWLLIQHGGKLKTVSSLDHTFRMAMRRFREALEESEELDQVSLLAKKLASL</sequence>
<dbReference type="InterPro" id="IPR036770">
    <property type="entry name" value="Ankyrin_rpt-contain_sf"/>
</dbReference>
<reference evidence="3" key="1">
    <citation type="journal article" date="2021" name="Nat. Commun.">
        <title>Genetic determinants of endophytism in the Arabidopsis root mycobiome.</title>
        <authorList>
            <person name="Mesny F."/>
            <person name="Miyauchi S."/>
            <person name="Thiergart T."/>
            <person name="Pickel B."/>
            <person name="Atanasova L."/>
            <person name="Karlsson M."/>
            <person name="Huettel B."/>
            <person name="Barry K.W."/>
            <person name="Haridas S."/>
            <person name="Chen C."/>
            <person name="Bauer D."/>
            <person name="Andreopoulos W."/>
            <person name="Pangilinan J."/>
            <person name="LaButti K."/>
            <person name="Riley R."/>
            <person name="Lipzen A."/>
            <person name="Clum A."/>
            <person name="Drula E."/>
            <person name="Henrissat B."/>
            <person name="Kohler A."/>
            <person name="Grigoriev I.V."/>
            <person name="Martin F.M."/>
            <person name="Hacquard S."/>
        </authorList>
    </citation>
    <scope>NUCLEOTIDE SEQUENCE</scope>
    <source>
        <strain evidence="3">MPI-CAGE-CH-0235</strain>
    </source>
</reference>
<proteinExistence type="predicted"/>
<keyword evidence="1" id="KW-0677">Repeat</keyword>
<dbReference type="Gene3D" id="3.40.50.300">
    <property type="entry name" value="P-loop containing nucleotide triphosphate hydrolases"/>
    <property type="match status" value="1"/>
</dbReference>
<evidence type="ECO:0000256" key="1">
    <source>
        <dbReference type="ARBA" id="ARBA00022737"/>
    </source>
</evidence>
<dbReference type="OrthoDB" id="1658288at2759"/>
<organism evidence="3 4">
    <name type="scientific">Stachybotrys elegans</name>
    <dbReference type="NCBI Taxonomy" id="80388"/>
    <lineage>
        <taxon>Eukaryota</taxon>
        <taxon>Fungi</taxon>
        <taxon>Dikarya</taxon>
        <taxon>Ascomycota</taxon>
        <taxon>Pezizomycotina</taxon>
        <taxon>Sordariomycetes</taxon>
        <taxon>Hypocreomycetidae</taxon>
        <taxon>Hypocreales</taxon>
        <taxon>Stachybotryaceae</taxon>
        <taxon>Stachybotrys</taxon>
    </lineage>
</organism>
<dbReference type="PANTHER" id="PTHR10039">
    <property type="entry name" value="AMELOGENIN"/>
    <property type="match status" value="1"/>
</dbReference>